<feature type="non-terminal residue" evidence="2">
    <location>
        <position position="1"/>
    </location>
</feature>
<dbReference type="AlphaFoldDB" id="A0A1A8QDR7"/>
<dbReference type="EMBL" id="HAEH01011147">
    <property type="protein sequence ID" value="SBR91507.1"/>
    <property type="molecule type" value="Transcribed_RNA"/>
</dbReference>
<feature type="region of interest" description="Disordered" evidence="1">
    <location>
        <begin position="1"/>
        <end position="22"/>
    </location>
</feature>
<gene>
    <name evidence="2" type="primary">Nfu_g_1_016956</name>
</gene>
<reference evidence="2" key="2">
    <citation type="submission" date="2016-06" db="EMBL/GenBank/DDBJ databases">
        <title>The genome of a short-lived fish provides insights into sex chromosome evolution and the genetic control of aging.</title>
        <authorList>
            <person name="Reichwald K."/>
            <person name="Felder M."/>
            <person name="Petzold A."/>
            <person name="Koch P."/>
            <person name="Groth M."/>
            <person name="Platzer M."/>
        </authorList>
    </citation>
    <scope>NUCLEOTIDE SEQUENCE</scope>
    <source>
        <tissue evidence="2">Brain</tissue>
    </source>
</reference>
<evidence type="ECO:0000256" key="1">
    <source>
        <dbReference type="SAM" id="MobiDB-lite"/>
    </source>
</evidence>
<sequence>TAQNFRNVHLGTPPKLGALRVSCPKHLQPSTFSQHN</sequence>
<reference evidence="2" key="1">
    <citation type="submission" date="2016-05" db="EMBL/GenBank/DDBJ databases">
        <authorList>
            <person name="Lavstsen T."/>
            <person name="Jespersen J.S."/>
        </authorList>
    </citation>
    <scope>NUCLEOTIDE SEQUENCE</scope>
    <source>
        <tissue evidence="2">Brain</tissue>
    </source>
</reference>
<proteinExistence type="predicted"/>
<name>A0A1A8QDR7_9TELE</name>
<evidence type="ECO:0000313" key="2">
    <source>
        <dbReference type="EMBL" id="SBR91507.1"/>
    </source>
</evidence>
<accession>A0A1A8QDR7</accession>
<organism evidence="2">
    <name type="scientific">Nothobranchius rachovii</name>
    <name type="common">bluefin notho</name>
    <dbReference type="NCBI Taxonomy" id="451742"/>
    <lineage>
        <taxon>Eukaryota</taxon>
        <taxon>Metazoa</taxon>
        <taxon>Chordata</taxon>
        <taxon>Craniata</taxon>
        <taxon>Vertebrata</taxon>
        <taxon>Euteleostomi</taxon>
        <taxon>Actinopterygii</taxon>
        <taxon>Neopterygii</taxon>
        <taxon>Teleostei</taxon>
        <taxon>Neoteleostei</taxon>
        <taxon>Acanthomorphata</taxon>
        <taxon>Ovalentaria</taxon>
        <taxon>Atherinomorphae</taxon>
        <taxon>Cyprinodontiformes</taxon>
        <taxon>Nothobranchiidae</taxon>
        <taxon>Nothobranchius</taxon>
    </lineage>
</organism>
<protein>
    <submittedName>
        <fullName evidence="2">Uncharacterized protein</fullName>
    </submittedName>
</protein>